<dbReference type="CDD" id="cd07361">
    <property type="entry name" value="MEMO_like"/>
    <property type="match status" value="1"/>
</dbReference>
<dbReference type="Gene3D" id="3.40.830.10">
    <property type="entry name" value="LigB-like"/>
    <property type="match status" value="1"/>
</dbReference>
<comment type="similarity">
    <text evidence="1">Belongs to the MEMO1 family.</text>
</comment>
<dbReference type="EMBL" id="LAZR01046539">
    <property type="protein sequence ID" value="KKK96310.1"/>
    <property type="molecule type" value="Genomic_DNA"/>
</dbReference>
<dbReference type="NCBIfam" id="TIGR04336">
    <property type="entry name" value="AmmeMemoSam_B"/>
    <property type="match status" value="1"/>
</dbReference>
<gene>
    <name evidence="2" type="ORF">LCGC14_2664030</name>
</gene>
<sequence length="209" mass="22083">MQTRKPVVAGQFYPGSRQSCVAEIEDCLAQHPPGQDLPQTIVGGIVPHAGWTFSGALAAIVFSAVKQQHEKVDTFVIFGAAHSYFGDVPAVYQTGSWTTPLGDVVIDEDLAEAVLSTCTSQAVSDSGAHSSEHSIEVQVPFIQYLFPDAEILPILVPPSEQAISLGEAVGGIISPAGKKIVCIGSTDLTHYGPRYGYTPMGTGAEALQW</sequence>
<name>A0A0F9ADG3_9ZZZZ</name>
<dbReference type="AlphaFoldDB" id="A0A0F9ADG3"/>
<evidence type="ECO:0008006" key="3">
    <source>
        <dbReference type="Google" id="ProtNLM"/>
    </source>
</evidence>
<dbReference type="PANTHER" id="PTHR11060">
    <property type="entry name" value="PROTEIN MEMO1"/>
    <property type="match status" value="1"/>
</dbReference>
<protein>
    <recommendedName>
        <fullName evidence="3">AmmeMemoRadiSam system protein B</fullName>
    </recommendedName>
</protein>
<accession>A0A0F9ADG3</accession>
<evidence type="ECO:0000256" key="1">
    <source>
        <dbReference type="ARBA" id="ARBA00006315"/>
    </source>
</evidence>
<dbReference type="PANTHER" id="PTHR11060:SF0">
    <property type="entry name" value="PROTEIN MEMO1"/>
    <property type="match status" value="1"/>
</dbReference>
<feature type="non-terminal residue" evidence="2">
    <location>
        <position position="209"/>
    </location>
</feature>
<reference evidence="2" key="1">
    <citation type="journal article" date="2015" name="Nature">
        <title>Complex archaea that bridge the gap between prokaryotes and eukaryotes.</title>
        <authorList>
            <person name="Spang A."/>
            <person name="Saw J.H."/>
            <person name="Jorgensen S.L."/>
            <person name="Zaremba-Niedzwiedzka K."/>
            <person name="Martijn J."/>
            <person name="Lind A.E."/>
            <person name="van Eijk R."/>
            <person name="Schleper C."/>
            <person name="Guy L."/>
            <person name="Ettema T.J."/>
        </authorList>
    </citation>
    <scope>NUCLEOTIDE SEQUENCE</scope>
</reference>
<dbReference type="InterPro" id="IPR002737">
    <property type="entry name" value="MEMO1_fam"/>
</dbReference>
<proteinExistence type="inferred from homology"/>
<dbReference type="Pfam" id="PF01875">
    <property type="entry name" value="Memo"/>
    <property type="match status" value="1"/>
</dbReference>
<organism evidence="2">
    <name type="scientific">marine sediment metagenome</name>
    <dbReference type="NCBI Taxonomy" id="412755"/>
    <lineage>
        <taxon>unclassified sequences</taxon>
        <taxon>metagenomes</taxon>
        <taxon>ecological metagenomes</taxon>
    </lineage>
</organism>
<evidence type="ECO:0000313" key="2">
    <source>
        <dbReference type="EMBL" id="KKK96310.1"/>
    </source>
</evidence>
<comment type="caution">
    <text evidence="2">The sequence shown here is derived from an EMBL/GenBank/DDBJ whole genome shotgun (WGS) entry which is preliminary data.</text>
</comment>